<evidence type="ECO:0000256" key="5">
    <source>
        <dbReference type="SAM" id="MobiDB-lite"/>
    </source>
</evidence>
<dbReference type="EMBL" id="JAPFFF010000003">
    <property type="protein sequence ID" value="KAK8893294.1"/>
    <property type="molecule type" value="Genomic_DNA"/>
</dbReference>
<gene>
    <name evidence="7" type="ORF">M9Y10_021711</name>
</gene>
<dbReference type="Proteomes" id="UP001470230">
    <property type="component" value="Unassembled WGS sequence"/>
</dbReference>
<accession>A0ABR2KQB3</accession>
<evidence type="ECO:0000313" key="8">
    <source>
        <dbReference type="Proteomes" id="UP001470230"/>
    </source>
</evidence>
<feature type="compositionally biased region" description="Acidic residues" evidence="5">
    <location>
        <begin position="45"/>
        <end position="79"/>
    </location>
</feature>
<keyword evidence="8" id="KW-1185">Reference proteome</keyword>
<protein>
    <submittedName>
        <fullName evidence="7">Cleavage polyadenylation factor subunit fip1</fullName>
    </submittedName>
</protein>
<proteinExistence type="inferred from homology"/>
<evidence type="ECO:0000256" key="1">
    <source>
        <dbReference type="ARBA" id="ARBA00004123"/>
    </source>
</evidence>
<reference evidence="7 8" key="1">
    <citation type="submission" date="2024-04" db="EMBL/GenBank/DDBJ databases">
        <title>Tritrichomonas musculus Genome.</title>
        <authorList>
            <person name="Alves-Ferreira E."/>
            <person name="Grigg M."/>
            <person name="Lorenzi H."/>
            <person name="Galac M."/>
        </authorList>
    </citation>
    <scope>NUCLEOTIDE SEQUENCE [LARGE SCALE GENOMIC DNA]</scope>
    <source>
        <strain evidence="7 8">EAF2021</strain>
    </source>
</reference>
<name>A0ABR2KQB3_9EUKA</name>
<comment type="caution">
    <text evidence="7">The sequence shown here is derived from an EMBL/GenBank/DDBJ whole genome shotgun (WGS) entry which is preliminary data.</text>
</comment>
<feature type="region of interest" description="Disordered" evidence="5">
    <location>
        <begin position="1"/>
        <end position="79"/>
    </location>
</feature>
<dbReference type="Pfam" id="PF05182">
    <property type="entry name" value="Fip1"/>
    <property type="match status" value="1"/>
</dbReference>
<evidence type="ECO:0000259" key="6">
    <source>
        <dbReference type="Pfam" id="PF05182"/>
    </source>
</evidence>
<feature type="compositionally biased region" description="Basic and acidic residues" evidence="5">
    <location>
        <begin position="1"/>
        <end position="12"/>
    </location>
</feature>
<keyword evidence="4" id="KW-0539">Nucleus</keyword>
<comment type="similarity">
    <text evidence="2">Belongs to the FIP1 family.</text>
</comment>
<evidence type="ECO:0000256" key="2">
    <source>
        <dbReference type="ARBA" id="ARBA00007459"/>
    </source>
</evidence>
<feature type="compositionally biased region" description="Low complexity" evidence="5">
    <location>
        <begin position="29"/>
        <end position="40"/>
    </location>
</feature>
<organism evidence="7 8">
    <name type="scientific">Tritrichomonas musculus</name>
    <dbReference type="NCBI Taxonomy" id="1915356"/>
    <lineage>
        <taxon>Eukaryota</taxon>
        <taxon>Metamonada</taxon>
        <taxon>Parabasalia</taxon>
        <taxon>Tritrichomonadida</taxon>
        <taxon>Tritrichomonadidae</taxon>
        <taxon>Tritrichomonas</taxon>
    </lineage>
</organism>
<evidence type="ECO:0000256" key="4">
    <source>
        <dbReference type="ARBA" id="ARBA00023242"/>
    </source>
</evidence>
<feature type="domain" description="Pre-mRNA polyadenylation factor Fip1" evidence="6">
    <location>
        <begin position="159"/>
        <end position="193"/>
    </location>
</feature>
<comment type="subcellular location">
    <subcellularLocation>
        <location evidence="1">Nucleus</location>
    </subcellularLocation>
</comment>
<sequence>MSESDKNKKNIEEDSDDDDDDDDDDDESNNQNNSNTNANNGKGEDNDDDDNDEEEDDDDDDDDESNEEEEELEASEDDEITVTMQDNIVQNAAIDAAKRRYHNQVHQTPTGNIAAMRTPQEIFSLGNRIPWELVNPMGVHPKDSTKSIFNYDISALPNTVEARPWTAPDVDPSDWFNYGFNEVTWEKYRKKMLKVIKNKKYESKIIVLSEQTK</sequence>
<keyword evidence="3" id="KW-0507">mRNA processing</keyword>
<evidence type="ECO:0000313" key="7">
    <source>
        <dbReference type="EMBL" id="KAK8893294.1"/>
    </source>
</evidence>
<feature type="compositionally biased region" description="Acidic residues" evidence="5">
    <location>
        <begin position="13"/>
        <end position="28"/>
    </location>
</feature>
<evidence type="ECO:0000256" key="3">
    <source>
        <dbReference type="ARBA" id="ARBA00022664"/>
    </source>
</evidence>
<dbReference type="InterPro" id="IPR007854">
    <property type="entry name" value="Fip1_dom"/>
</dbReference>